<name>A0ABQ6MZS4_9STRA</name>
<keyword evidence="4" id="KW-1185">Reference proteome</keyword>
<feature type="transmembrane region" description="Helical" evidence="2">
    <location>
        <begin position="929"/>
        <end position="946"/>
    </location>
</feature>
<evidence type="ECO:0000313" key="3">
    <source>
        <dbReference type="EMBL" id="GMI36415.1"/>
    </source>
</evidence>
<dbReference type="Pfam" id="PF13306">
    <property type="entry name" value="LRR_5"/>
    <property type="match status" value="1"/>
</dbReference>
<reference evidence="3 4" key="1">
    <citation type="journal article" date="2023" name="Commun. Biol.">
        <title>Genome analysis of Parmales, the sister group of diatoms, reveals the evolutionary specialization of diatoms from phago-mixotrophs to photoautotrophs.</title>
        <authorList>
            <person name="Ban H."/>
            <person name="Sato S."/>
            <person name="Yoshikawa S."/>
            <person name="Yamada K."/>
            <person name="Nakamura Y."/>
            <person name="Ichinomiya M."/>
            <person name="Sato N."/>
            <person name="Blanc-Mathieu R."/>
            <person name="Endo H."/>
            <person name="Kuwata A."/>
            <person name="Ogata H."/>
        </authorList>
    </citation>
    <scope>NUCLEOTIDE SEQUENCE [LARGE SCALE GENOMIC DNA]</scope>
</reference>
<sequence>MTKPVLTSTPFAPSNGGVPVSPPGGTTAEPELGSAGGGPRAVPPLPHRGVGKAPPALASGEWSPADQSLVADLTDAPRSVRAKRLFVGGELARVEEEGEEDALEEEEEAADPGWWIKMGGEERTDFMISELGCDARVTNKLFGPGGDSGIERRRLMMCTGFIAAFVALEEAKKEAVRRELRRWHVVRRKKGRGGAAGEAGKSPGKSAGEGISANPFAGLECEDTAIVATVGKEEAGELVGTPEEHPEKQGGEQEAVLGVMACALLRWRELLRSMAAPSAAAVFFVFLAASVVAAMSGHNSEDMIATDQYIRYNKYSPAHASLMASVVIPYAGDWTLDVTQGTYNVQHFLGSPHLITVAPAAADPASCRTSLSSILEVGGMLTASISTFDEYGNPTTDPSDSLTYWLNDDSTPTVLDGNTISVRVDVPGLQLLHVAVNGVEIGGSPSVATMNCELCDGDTSGTITLLVGVPCALLLAALSIYFCCFKGGVSLDDNDNDLALASSDELRGGRGSSISRSMSSISVAVAKKTKRAASFLAHINAPFRILLSYAQIASGFSFNFHIRFPRFFTNITKVFSIVSLDFISVVPIGCIFPSNYHRRLLFYTVGPILVFLGLLIPYKLMSREKTATRNRIFNAFLVITFFVLPTTSTKILNTFYCDEMDDVATVADDGGAYLKADYSIDCNSAAHKAFEWFAGCMIVVFPIGIPLMYFYQLYINRHLIDCGQDKLVNTAMIKLVSKHGDGWQVVAQELERGSDAVRGSMGEDAFSAIKSSAEDVTVEELEEFEKSGAMVELKKIAGTNSVSRIFHYRPDGFEHQQGDAELVGLELQLNEQGALDEALRVRAENELAHPGLARIKFLYATYEPRVWWFEVFETMRRLTLTGGQVFLAPGTEAQIILNIIICIGSMRVYAEFAPFKSSANDSLAETAQWQLFATMLAALMIRINAVSENGYNKAAFDFFLAFFQFLAPALLIFQLLTQAKTMAQGELAELDDNSGELSVFDALDTVTEKANSLDTGEKVHSGARGEFALNQTITRVRVGEGVKKVGASAFNFCSRLEEFDMGSAEVVGERAFFKCTSLKEVKLSMRLRSVERSAFQFCHSLTRVAVPDSLRSIGPYAFASCPDLVDIYLPESVTSVDTAAFRGCVRLEERAAKVELTVEQYLRILPNFHPAITACLDENAEGVARHVASATEMELAPGCNRPLLHFVCMMPALATPKLVKAIVAAAPESKEMRDATKKRAVEYAQKSGSS</sequence>
<evidence type="ECO:0000313" key="4">
    <source>
        <dbReference type="Proteomes" id="UP001165060"/>
    </source>
</evidence>
<keyword evidence="2" id="KW-1133">Transmembrane helix</keyword>
<evidence type="ECO:0000256" key="2">
    <source>
        <dbReference type="SAM" id="Phobius"/>
    </source>
</evidence>
<feature type="transmembrane region" description="Helical" evidence="2">
    <location>
        <begin position="574"/>
        <end position="594"/>
    </location>
</feature>
<feature type="transmembrane region" description="Helical" evidence="2">
    <location>
        <begin position="541"/>
        <end position="562"/>
    </location>
</feature>
<feature type="compositionally biased region" description="Low complexity" evidence="1">
    <location>
        <begin position="13"/>
        <end position="25"/>
    </location>
</feature>
<dbReference type="Proteomes" id="UP001165060">
    <property type="component" value="Unassembled WGS sequence"/>
</dbReference>
<dbReference type="SUPFAM" id="SSF52058">
    <property type="entry name" value="L domain-like"/>
    <property type="match status" value="1"/>
</dbReference>
<keyword evidence="2" id="KW-0812">Transmembrane</keyword>
<keyword evidence="2" id="KW-0472">Membrane</keyword>
<gene>
    <name evidence="3" type="ORF">TeGR_g3679</name>
</gene>
<feature type="transmembrane region" description="Helical" evidence="2">
    <location>
        <begin position="632"/>
        <end position="652"/>
    </location>
</feature>
<feature type="transmembrane region" description="Helical" evidence="2">
    <location>
        <begin position="958"/>
        <end position="976"/>
    </location>
</feature>
<organism evidence="3 4">
    <name type="scientific">Tetraparma gracilis</name>
    <dbReference type="NCBI Taxonomy" id="2962635"/>
    <lineage>
        <taxon>Eukaryota</taxon>
        <taxon>Sar</taxon>
        <taxon>Stramenopiles</taxon>
        <taxon>Ochrophyta</taxon>
        <taxon>Bolidophyceae</taxon>
        <taxon>Parmales</taxon>
        <taxon>Triparmaceae</taxon>
        <taxon>Tetraparma</taxon>
    </lineage>
</organism>
<dbReference type="InterPro" id="IPR032675">
    <property type="entry name" value="LRR_dom_sf"/>
</dbReference>
<feature type="transmembrane region" description="Helical" evidence="2">
    <location>
        <begin position="692"/>
        <end position="711"/>
    </location>
</feature>
<feature type="region of interest" description="Disordered" evidence="1">
    <location>
        <begin position="1"/>
        <end position="64"/>
    </location>
</feature>
<dbReference type="EMBL" id="BRYB01003425">
    <property type="protein sequence ID" value="GMI36415.1"/>
    <property type="molecule type" value="Genomic_DNA"/>
</dbReference>
<proteinExistence type="predicted"/>
<comment type="caution">
    <text evidence="3">The sequence shown here is derived from an EMBL/GenBank/DDBJ whole genome shotgun (WGS) entry which is preliminary data.</text>
</comment>
<feature type="compositionally biased region" description="Polar residues" evidence="1">
    <location>
        <begin position="1"/>
        <end position="12"/>
    </location>
</feature>
<feature type="transmembrane region" description="Helical" evidence="2">
    <location>
        <begin position="600"/>
        <end position="620"/>
    </location>
</feature>
<feature type="non-terminal residue" evidence="3">
    <location>
        <position position="1250"/>
    </location>
</feature>
<accession>A0ABQ6MZS4</accession>
<feature type="transmembrane region" description="Helical" evidence="2">
    <location>
        <begin position="885"/>
        <end position="909"/>
    </location>
</feature>
<dbReference type="InterPro" id="IPR026906">
    <property type="entry name" value="LRR_5"/>
</dbReference>
<evidence type="ECO:0000256" key="1">
    <source>
        <dbReference type="SAM" id="MobiDB-lite"/>
    </source>
</evidence>
<dbReference type="PANTHER" id="PTHR11319">
    <property type="entry name" value="G PROTEIN-COUPLED RECEPTOR-RELATED"/>
    <property type="match status" value="1"/>
</dbReference>
<feature type="transmembrane region" description="Helical" evidence="2">
    <location>
        <begin position="274"/>
        <end position="295"/>
    </location>
</feature>
<dbReference type="Gene3D" id="3.80.10.10">
    <property type="entry name" value="Ribonuclease Inhibitor"/>
    <property type="match status" value="1"/>
</dbReference>
<dbReference type="PANTHER" id="PTHR11319:SF35">
    <property type="entry name" value="OUTER MEMBRANE PROTEIN PMPC-RELATED"/>
    <property type="match status" value="1"/>
</dbReference>
<protein>
    <submittedName>
        <fullName evidence="3">Uncharacterized protein</fullName>
    </submittedName>
</protein>